<organism evidence="2 3">
    <name type="scientific">Streptomyces ovatisporus</name>
    <dbReference type="NCBI Taxonomy" id="1128682"/>
    <lineage>
        <taxon>Bacteria</taxon>
        <taxon>Bacillati</taxon>
        <taxon>Actinomycetota</taxon>
        <taxon>Actinomycetes</taxon>
        <taxon>Kitasatosporales</taxon>
        <taxon>Streptomycetaceae</taxon>
        <taxon>Streptomyces</taxon>
    </lineage>
</organism>
<dbReference type="Proteomes" id="UP001595997">
    <property type="component" value="Unassembled WGS sequence"/>
</dbReference>
<evidence type="ECO:0000313" key="3">
    <source>
        <dbReference type="Proteomes" id="UP001595997"/>
    </source>
</evidence>
<evidence type="ECO:0000313" key="2">
    <source>
        <dbReference type="EMBL" id="MFC4495826.1"/>
    </source>
</evidence>
<dbReference type="RefSeq" id="WP_386449227.1">
    <property type="nucleotide sequence ID" value="NZ_JBHSFH010000007.1"/>
</dbReference>
<dbReference type="EMBL" id="JBHSFH010000007">
    <property type="protein sequence ID" value="MFC4495826.1"/>
    <property type="molecule type" value="Genomic_DNA"/>
</dbReference>
<sequence length="51" mass="5299">MRDDDGAATTAGATTTAPAGRHVNDQARMPHRLGADSFRPVNLSVGEMDGC</sequence>
<accession>A0ABV9AA71</accession>
<comment type="caution">
    <text evidence="2">The sequence shown here is derived from an EMBL/GenBank/DDBJ whole genome shotgun (WGS) entry which is preliminary data.</text>
</comment>
<reference evidence="3" key="1">
    <citation type="journal article" date="2019" name="Int. J. Syst. Evol. Microbiol.">
        <title>The Global Catalogue of Microorganisms (GCM) 10K type strain sequencing project: providing services to taxonomists for standard genome sequencing and annotation.</title>
        <authorList>
            <consortium name="The Broad Institute Genomics Platform"/>
            <consortium name="The Broad Institute Genome Sequencing Center for Infectious Disease"/>
            <person name="Wu L."/>
            <person name="Ma J."/>
        </authorList>
    </citation>
    <scope>NUCLEOTIDE SEQUENCE [LARGE SCALE GENOMIC DNA]</scope>
    <source>
        <strain evidence="3">CGMCC 4.7357</strain>
    </source>
</reference>
<proteinExistence type="predicted"/>
<name>A0ABV9AA71_9ACTN</name>
<protein>
    <submittedName>
        <fullName evidence="2">Uncharacterized protein</fullName>
    </submittedName>
</protein>
<evidence type="ECO:0000256" key="1">
    <source>
        <dbReference type="SAM" id="MobiDB-lite"/>
    </source>
</evidence>
<feature type="compositionally biased region" description="Low complexity" evidence="1">
    <location>
        <begin position="7"/>
        <end position="20"/>
    </location>
</feature>
<keyword evidence="3" id="KW-1185">Reference proteome</keyword>
<feature type="region of interest" description="Disordered" evidence="1">
    <location>
        <begin position="1"/>
        <end position="34"/>
    </location>
</feature>
<gene>
    <name evidence="2" type="ORF">ACFPA8_16995</name>
</gene>